<comment type="similarity">
    <text evidence="1">Belongs to the TrhO family.</text>
</comment>
<dbReference type="HAMAP" id="MF_00469">
    <property type="entry name" value="TrhO"/>
    <property type="match status" value="1"/>
</dbReference>
<dbReference type="SMART" id="SM00450">
    <property type="entry name" value="RHOD"/>
    <property type="match status" value="1"/>
</dbReference>
<dbReference type="EMBL" id="LDPZ01000006">
    <property type="protein sequence ID" value="KTQ97642.1"/>
    <property type="molecule type" value="Genomic_DNA"/>
</dbReference>
<evidence type="ECO:0000313" key="3">
    <source>
        <dbReference type="EMBL" id="KTQ97642.1"/>
    </source>
</evidence>
<reference evidence="3 4" key="1">
    <citation type="journal article" date="2016" name="Front. Microbiol.">
        <title>Genomic Resource of Rice Seed Associated Bacteria.</title>
        <authorList>
            <person name="Midha S."/>
            <person name="Bansal K."/>
            <person name="Sharma S."/>
            <person name="Kumar N."/>
            <person name="Patil P.P."/>
            <person name="Chaudhry V."/>
            <person name="Patil P.B."/>
        </authorList>
    </citation>
    <scope>NUCLEOTIDE SEQUENCE [LARGE SCALE GENOMIC DNA]</scope>
    <source>
        <strain evidence="3 4">NS226</strain>
    </source>
</reference>
<dbReference type="Gene3D" id="3.40.250.10">
    <property type="entry name" value="Rhodanese-like domain"/>
    <property type="match status" value="1"/>
</dbReference>
<comment type="caution">
    <text evidence="3">The sequence shown here is derived from an EMBL/GenBank/DDBJ whole genome shotgun (WGS) entry which is preliminary data.</text>
</comment>
<evidence type="ECO:0000313" key="4">
    <source>
        <dbReference type="Proteomes" id="UP000078272"/>
    </source>
</evidence>
<dbReference type="PROSITE" id="PS50206">
    <property type="entry name" value="RHODANESE_3"/>
    <property type="match status" value="1"/>
</dbReference>
<dbReference type="Proteomes" id="UP000078272">
    <property type="component" value="Unassembled WGS sequence"/>
</dbReference>
<accession>A0A175RBG4</accession>
<dbReference type="SUPFAM" id="SSF52821">
    <property type="entry name" value="Rhodanese/Cell cycle control phosphatase"/>
    <property type="match status" value="1"/>
</dbReference>
<dbReference type="InterPro" id="IPR036873">
    <property type="entry name" value="Rhodanese-like_dom_sf"/>
</dbReference>
<keyword evidence="1" id="KW-0560">Oxidoreductase</keyword>
<dbReference type="Pfam" id="PF17773">
    <property type="entry name" value="UPF0176_N"/>
    <property type="match status" value="1"/>
</dbReference>
<proteinExistence type="inferred from homology"/>
<dbReference type="InterPro" id="IPR020936">
    <property type="entry name" value="TrhO"/>
</dbReference>
<dbReference type="CDD" id="cd01518">
    <property type="entry name" value="RHOD_YceA"/>
    <property type="match status" value="1"/>
</dbReference>
<dbReference type="OrthoDB" id="9778326at2"/>
<dbReference type="Gene3D" id="3.30.70.100">
    <property type="match status" value="1"/>
</dbReference>
<dbReference type="NCBIfam" id="NF001136">
    <property type="entry name" value="PRK00142.1-4"/>
    <property type="match status" value="1"/>
</dbReference>
<dbReference type="GO" id="GO:0006400">
    <property type="term" value="P:tRNA modification"/>
    <property type="evidence" value="ECO:0007669"/>
    <property type="project" value="UniProtKB-UniRule"/>
</dbReference>
<gene>
    <name evidence="1" type="primary">trhO</name>
    <name evidence="3" type="ORF">NS226_02965</name>
</gene>
<keyword evidence="1" id="KW-0819">tRNA processing</keyword>
<comment type="function">
    <text evidence="1">Catalyzes oxygen-dependent 5-hydroxyuridine (ho5U) modification at position 34 in tRNAs.</text>
</comment>
<dbReference type="GO" id="GO:0016705">
    <property type="term" value="F:oxidoreductase activity, acting on paired donors, with incorporation or reduction of molecular oxygen"/>
    <property type="evidence" value="ECO:0007669"/>
    <property type="project" value="UniProtKB-UniRule"/>
</dbReference>
<organism evidence="3 4">
    <name type="scientific">Aureimonas ureilytica</name>
    <dbReference type="NCBI Taxonomy" id="401562"/>
    <lineage>
        <taxon>Bacteria</taxon>
        <taxon>Pseudomonadati</taxon>
        <taxon>Pseudomonadota</taxon>
        <taxon>Alphaproteobacteria</taxon>
        <taxon>Hyphomicrobiales</taxon>
        <taxon>Aurantimonadaceae</taxon>
        <taxon>Aureimonas</taxon>
    </lineage>
</organism>
<dbReference type="InterPro" id="IPR001763">
    <property type="entry name" value="Rhodanese-like_dom"/>
</dbReference>
<dbReference type="RefSeq" id="WP_058633711.1">
    <property type="nucleotide sequence ID" value="NZ_LDPZ01000006.1"/>
</dbReference>
<dbReference type="STRING" id="401562.NS365_06895"/>
<dbReference type="InterPro" id="IPR040503">
    <property type="entry name" value="TRHO_N"/>
</dbReference>
<dbReference type="EC" id="1.14.-.-" evidence="1"/>
<name>A0A175RBG4_9HYPH</name>
<dbReference type="Pfam" id="PF00581">
    <property type="entry name" value="Rhodanese"/>
    <property type="match status" value="1"/>
</dbReference>
<dbReference type="PANTHER" id="PTHR43268:SF3">
    <property type="entry name" value="RHODANESE-LIKE DOMAIN-CONTAINING PROTEIN 7-RELATED"/>
    <property type="match status" value="1"/>
</dbReference>
<evidence type="ECO:0000256" key="1">
    <source>
        <dbReference type="HAMAP-Rule" id="MF_00469"/>
    </source>
</evidence>
<dbReference type="AlphaFoldDB" id="A0A175RBG4"/>
<feature type="domain" description="Rhodanese" evidence="2">
    <location>
        <begin position="122"/>
        <end position="216"/>
    </location>
</feature>
<dbReference type="PANTHER" id="PTHR43268">
    <property type="entry name" value="THIOSULFATE SULFURTRANSFERASE/RHODANESE-LIKE DOMAIN-CONTAINING PROTEIN 2"/>
    <property type="match status" value="1"/>
</dbReference>
<comment type="catalytic activity">
    <reaction evidence="1">
        <text>uridine(34) in tRNA + AH2 + O2 = 5-hydroxyuridine(34) in tRNA + A + H2O</text>
        <dbReference type="Rhea" id="RHEA:64224"/>
        <dbReference type="Rhea" id="RHEA-COMP:11727"/>
        <dbReference type="Rhea" id="RHEA-COMP:13381"/>
        <dbReference type="ChEBI" id="CHEBI:13193"/>
        <dbReference type="ChEBI" id="CHEBI:15377"/>
        <dbReference type="ChEBI" id="CHEBI:15379"/>
        <dbReference type="ChEBI" id="CHEBI:17499"/>
        <dbReference type="ChEBI" id="CHEBI:65315"/>
        <dbReference type="ChEBI" id="CHEBI:136877"/>
    </reaction>
</comment>
<sequence length="294" mass="32954">MTWTIVALYRFVSIPDLPSLRAELFEFAQARGIFGTLLLASEGVNGTVAGSAEAIGELVDELDRRLGVRQGEVKYSQAAERPFARLKVRIRPEIITMRAPEADPTRQVGTYVAPADWNALLADPDVLVIDTRNRYETKVGTFENAVDPEIDSFTEFKDFVREKLDPARQAKIAMFCTGGIRCEKASSFMLAHGFSEVFHLKGGILQYLEDVPASESRWRGECYVFDGRTAVGHELSQTESWLRCFGCGSPITREDETDSRFEPGVSCPHCFDRLTPERASALRMRQSQMTKGQR</sequence>
<dbReference type="PATRIC" id="fig|401562.3.peg.4110"/>
<evidence type="ECO:0000259" key="2">
    <source>
        <dbReference type="PROSITE" id="PS50206"/>
    </source>
</evidence>
<protein>
    <recommendedName>
        <fullName evidence="1">tRNA uridine(34) hydroxylase</fullName>
        <ecNumber evidence="1">1.14.-.-</ecNumber>
    </recommendedName>
    <alternativeName>
        <fullName evidence="1">tRNA hydroxylation protein O</fullName>
    </alternativeName>
</protein>